<keyword evidence="2" id="KW-1185">Reference proteome</keyword>
<dbReference type="OrthoDB" id="35508at10239"/>
<dbReference type="Proteomes" id="UP000204416">
    <property type="component" value="Segment"/>
</dbReference>
<organism evidence="1 2">
    <name type="scientific">Polaribacter phage P12002S</name>
    <dbReference type="NCBI Taxonomy" id="1647387"/>
    <lineage>
        <taxon>Viruses</taxon>
        <taxon>Duplodnaviria</taxon>
        <taxon>Heunggongvirae</taxon>
        <taxon>Uroviricota</taxon>
        <taxon>Caudoviricetes</taxon>
        <taxon>Incheonvirus</taxon>
        <taxon>Incheonvirus P12002S</taxon>
    </lineage>
</organism>
<protein>
    <submittedName>
        <fullName evidence="1">Uncharacterized protein</fullName>
    </submittedName>
</protein>
<name>A0A0F7IK29_9CAUD</name>
<dbReference type="GeneID" id="26623052"/>
<accession>A0A0F7IK29</accession>
<dbReference type="EMBL" id="KR136260">
    <property type="protein sequence ID" value="AKG94338.1"/>
    <property type="molecule type" value="Genomic_DNA"/>
</dbReference>
<gene>
    <name evidence="1" type="ORF">P12002S_0082</name>
</gene>
<dbReference type="RefSeq" id="YP_009195756.1">
    <property type="nucleotide sequence ID" value="NC_028763.1"/>
</dbReference>
<proteinExistence type="predicted"/>
<evidence type="ECO:0000313" key="1">
    <source>
        <dbReference type="EMBL" id="AKG94338.1"/>
    </source>
</evidence>
<evidence type="ECO:0000313" key="2">
    <source>
        <dbReference type="Proteomes" id="UP000204416"/>
    </source>
</evidence>
<dbReference type="KEGG" id="vg:26623052"/>
<reference evidence="1 2" key="1">
    <citation type="journal article" date="2015" name="Stand. Genomic Sci.">
        <title>Complete genome sequences of bacteriophages P12002L and P12002S, two lytic phages that infect a marine Polaribacter strain.</title>
        <authorList>
            <person name="Kang I."/>
            <person name="Jang H."/>
            <person name="Cho J.-C."/>
        </authorList>
    </citation>
    <scope>NUCLEOTIDE SEQUENCE [LARGE SCALE GENOMIC DNA]</scope>
</reference>
<sequence length="62" mass="7311">MTIDKIKYYMNPIIFNYWISNVPTQKDINKAYNDLKKEIDSGLLKGVKYHAELNLLKSKLSF</sequence>